<dbReference type="AlphaFoldDB" id="A0A382E4F9"/>
<evidence type="ECO:0000313" key="1">
    <source>
        <dbReference type="EMBL" id="SVB44833.1"/>
    </source>
</evidence>
<dbReference type="EMBL" id="UINC01042338">
    <property type="protein sequence ID" value="SVB44833.1"/>
    <property type="molecule type" value="Genomic_DNA"/>
</dbReference>
<gene>
    <name evidence="1" type="ORF">METZ01_LOCUS197687</name>
</gene>
<feature type="non-terminal residue" evidence="1">
    <location>
        <position position="92"/>
    </location>
</feature>
<proteinExistence type="predicted"/>
<organism evidence="1">
    <name type="scientific">marine metagenome</name>
    <dbReference type="NCBI Taxonomy" id="408172"/>
    <lineage>
        <taxon>unclassified sequences</taxon>
        <taxon>metagenomes</taxon>
        <taxon>ecological metagenomes</taxon>
    </lineage>
</organism>
<name>A0A382E4F9_9ZZZZ</name>
<accession>A0A382E4F9</accession>
<reference evidence="1" key="1">
    <citation type="submission" date="2018-05" db="EMBL/GenBank/DDBJ databases">
        <authorList>
            <person name="Lanie J.A."/>
            <person name="Ng W.-L."/>
            <person name="Kazmierczak K.M."/>
            <person name="Andrzejewski T.M."/>
            <person name="Davidsen T.M."/>
            <person name="Wayne K.J."/>
            <person name="Tettelin H."/>
            <person name="Glass J.I."/>
            <person name="Rusch D."/>
            <person name="Podicherti R."/>
            <person name="Tsui H.-C.T."/>
            <person name="Winkler M.E."/>
        </authorList>
    </citation>
    <scope>NUCLEOTIDE SEQUENCE</scope>
</reference>
<protein>
    <submittedName>
        <fullName evidence="1">Uncharacterized protein</fullName>
    </submittedName>
</protein>
<sequence length="92" mass="10520">MSEVQQSPQSFGKYGFVHKDYPDGDPIIAGMMYFDQSFDGGTAFFANQIDKVPDIYISAYPNRLVLYHGGRFHAPAVDYTFKERLTLSFFFT</sequence>